<sequence length="67" mass="7867">NHKKTIHNSTKKKMINHIRTQNKRNLTSICYAATLNPTIITQNNNNTLKIKKKKKNWFFSVSNSKKI</sequence>
<dbReference type="EMBL" id="AUSU01002540">
    <property type="protein sequence ID" value="EPS68596.1"/>
    <property type="molecule type" value="Genomic_DNA"/>
</dbReference>
<evidence type="ECO:0000313" key="1">
    <source>
        <dbReference type="EMBL" id="EPS68596.1"/>
    </source>
</evidence>
<name>S8CUM9_9LAMI</name>
<gene>
    <name evidence="1" type="ORF">M569_06175</name>
</gene>
<organism evidence="1 2">
    <name type="scientific">Genlisea aurea</name>
    <dbReference type="NCBI Taxonomy" id="192259"/>
    <lineage>
        <taxon>Eukaryota</taxon>
        <taxon>Viridiplantae</taxon>
        <taxon>Streptophyta</taxon>
        <taxon>Embryophyta</taxon>
        <taxon>Tracheophyta</taxon>
        <taxon>Spermatophyta</taxon>
        <taxon>Magnoliopsida</taxon>
        <taxon>eudicotyledons</taxon>
        <taxon>Gunneridae</taxon>
        <taxon>Pentapetalae</taxon>
        <taxon>asterids</taxon>
        <taxon>lamiids</taxon>
        <taxon>Lamiales</taxon>
        <taxon>Lentibulariaceae</taxon>
        <taxon>Genlisea</taxon>
    </lineage>
</organism>
<dbReference type="Proteomes" id="UP000015453">
    <property type="component" value="Unassembled WGS sequence"/>
</dbReference>
<reference evidence="1 2" key="1">
    <citation type="journal article" date="2013" name="BMC Genomics">
        <title>The miniature genome of a carnivorous plant Genlisea aurea contains a low number of genes and short non-coding sequences.</title>
        <authorList>
            <person name="Leushkin E.V."/>
            <person name="Sutormin R.A."/>
            <person name="Nabieva E.R."/>
            <person name="Penin A.A."/>
            <person name="Kondrashov A.S."/>
            <person name="Logacheva M.D."/>
        </authorList>
    </citation>
    <scope>NUCLEOTIDE SEQUENCE [LARGE SCALE GENOMIC DNA]</scope>
</reference>
<comment type="caution">
    <text evidence="1">The sequence shown here is derived from an EMBL/GenBank/DDBJ whole genome shotgun (WGS) entry which is preliminary data.</text>
</comment>
<keyword evidence="2" id="KW-1185">Reference proteome</keyword>
<dbReference type="AlphaFoldDB" id="S8CUM9"/>
<proteinExistence type="predicted"/>
<feature type="non-terminal residue" evidence="1">
    <location>
        <position position="1"/>
    </location>
</feature>
<evidence type="ECO:0000313" key="2">
    <source>
        <dbReference type="Proteomes" id="UP000015453"/>
    </source>
</evidence>
<accession>S8CUM9</accession>
<protein>
    <submittedName>
        <fullName evidence="1">Uncharacterized protein</fullName>
    </submittedName>
</protein>